<evidence type="ECO:0000313" key="2">
    <source>
        <dbReference type="EMBL" id="KAK8066174.1"/>
    </source>
</evidence>
<evidence type="ECO:0000313" key="3">
    <source>
        <dbReference type="Proteomes" id="UP001433268"/>
    </source>
</evidence>
<dbReference type="RefSeq" id="XP_066662927.1">
    <property type="nucleotide sequence ID" value="XM_066817235.1"/>
</dbReference>
<feature type="signal peptide" evidence="1">
    <location>
        <begin position="1"/>
        <end position="20"/>
    </location>
</feature>
<protein>
    <submittedName>
        <fullName evidence="2">Uncharacterized protein</fullName>
    </submittedName>
</protein>
<evidence type="ECO:0000256" key="1">
    <source>
        <dbReference type="SAM" id="SignalP"/>
    </source>
</evidence>
<feature type="chain" id="PRO_5046459570" evidence="1">
    <location>
        <begin position="21"/>
        <end position="306"/>
    </location>
</feature>
<keyword evidence="1" id="KW-0732">Signal</keyword>
<accession>A0ABR1V4Q2</accession>
<dbReference type="EMBL" id="JAQQWN010000009">
    <property type="protein sequence ID" value="KAK8066174.1"/>
    <property type="molecule type" value="Genomic_DNA"/>
</dbReference>
<sequence length="306" mass="32226">MHFTQTTVITVLALAGPGLALPADNHKDDVVISASIGWGDKDDDKSSTSTSHDKMSNAFTRAVTTTYETISPSAPTAPTVTNTLNPITAEPTATFDSPHQTVGPIPLLSARFGEIGAQLLATVEIPSDPSPTPTPTSGLQAKAIPTVDAYVLPVDITKKIGNIEVKANGTLQLAILNPEQETDSTQALYIDGNLDDVTTLEGQEEDAEPLYKVPKGKCTGPNGMCHIKIKGNPITRWTCEQGTTCSKKGSRCFLAGHLGRGSFISLHLDGMAESYVFEGTGFGRKWNLAANVLEPRPGASVQVAGG</sequence>
<name>A0ABR1V4Q2_9PEZI</name>
<reference evidence="2 3" key="1">
    <citation type="submission" date="2023-01" db="EMBL/GenBank/DDBJ databases">
        <title>Analysis of 21 Apiospora genomes using comparative genomics revels a genus with tremendous synthesis potential of carbohydrate active enzymes and secondary metabolites.</title>
        <authorList>
            <person name="Sorensen T."/>
        </authorList>
    </citation>
    <scope>NUCLEOTIDE SEQUENCE [LARGE SCALE GENOMIC DNA]</scope>
    <source>
        <strain evidence="2 3">CBS 114990</strain>
    </source>
</reference>
<gene>
    <name evidence="2" type="ORF">PG997_012921</name>
</gene>
<organism evidence="2 3">
    <name type="scientific">Apiospora hydei</name>
    <dbReference type="NCBI Taxonomy" id="1337664"/>
    <lineage>
        <taxon>Eukaryota</taxon>
        <taxon>Fungi</taxon>
        <taxon>Dikarya</taxon>
        <taxon>Ascomycota</taxon>
        <taxon>Pezizomycotina</taxon>
        <taxon>Sordariomycetes</taxon>
        <taxon>Xylariomycetidae</taxon>
        <taxon>Amphisphaeriales</taxon>
        <taxon>Apiosporaceae</taxon>
        <taxon>Apiospora</taxon>
    </lineage>
</organism>
<proteinExistence type="predicted"/>
<dbReference type="GeneID" id="92050295"/>
<comment type="caution">
    <text evidence="2">The sequence shown here is derived from an EMBL/GenBank/DDBJ whole genome shotgun (WGS) entry which is preliminary data.</text>
</comment>
<keyword evidence="3" id="KW-1185">Reference proteome</keyword>
<dbReference type="Proteomes" id="UP001433268">
    <property type="component" value="Unassembled WGS sequence"/>
</dbReference>